<evidence type="ECO:0000313" key="2">
    <source>
        <dbReference type="EMBL" id="OOF81866.1"/>
    </source>
</evidence>
<keyword evidence="1" id="KW-0732">Signal</keyword>
<gene>
    <name evidence="2" type="ORF">BKG92_08020</name>
</gene>
<feature type="chain" id="PRO_5012573044" description="DUF945 domain-containing protein" evidence="1">
    <location>
        <begin position="23"/>
        <end position="672"/>
    </location>
</feature>
<dbReference type="Proteomes" id="UP000188573">
    <property type="component" value="Unassembled WGS sequence"/>
</dbReference>
<dbReference type="RefSeq" id="WP_077497118.1">
    <property type="nucleotide sequence ID" value="NZ_MLAG01000038.1"/>
</dbReference>
<evidence type="ECO:0008006" key="4">
    <source>
        <dbReference type="Google" id="ProtNLM"/>
    </source>
</evidence>
<keyword evidence="3" id="KW-1185">Reference proteome</keyword>
<accession>A0A1V3KVY6</accession>
<dbReference type="AlphaFoldDB" id="A0A1V3KVY6"/>
<proteinExistence type="predicted"/>
<feature type="signal peptide" evidence="1">
    <location>
        <begin position="1"/>
        <end position="22"/>
    </location>
</feature>
<dbReference type="EMBL" id="MLAG01000038">
    <property type="protein sequence ID" value="OOF81866.1"/>
    <property type="molecule type" value="Genomic_DNA"/>
</dbReference>
<comment type="caution">
    <text evidence="2">The sequence shown here is derived from an EMBL/GenBank/DDBJ whole genome shotgun (WGS) entry which is preliminary data.</text>
</comment>
<sequence length="672" mass="77023">MSKRKKITLTLATILVIAGAGAQIYTNHKVDQVLQKFPYSLDNQATLQITESNKNFFSRDLIFSVKDNDEQNAEIISTKLTTLPFFITAESKFSDQFVRKLNKDLNITIDKNTINSKFSPVGDYLQSNILTEFRDFANKPQQMTLSLNFSNERDIELKGDLTGFNYDNESKLKNVEGKVYFTSLSASQYDLTNIELTAENAELALLNGENTRLQLKNATYKFNKKKEDNTEKRDLITRLSSDILRISNKNRTTEESQTIFGGLNITLNQQGVPSAVNFYNEFKKLQNDNQNIKSGINLLTAILTQNEAFDGKLSIISVNAPKNQKPYFNLQNGELVLQLSNQDLTKADVNFKLNVESVKQTPEEESQKWEAKEGKLDIQLNDYNLANELAFIPFWLDGLMAKELPIKDNKKFLVQKEKWTKEFNGNSNIDFSLSNLVIAKNKINEISFKNKYESLENDQYVQNIFLTSNKIDYAEENMQIENLSISIPLKGNYHKAYLGNTFCTSGYYSQLCGTYLTKETQLRYFENRLKELDFVVDNAAISFNLNTLPETKAYPVKFEANGMMTKAPEEVKSSQGWSFLDRVEGLLTVSFDKRLVEIPDEKTSKIKEQSAFWRMIQSEIKPYDTVLSPFVEEGENYVAKFEKNDNGYFINGKSFEEIEQELLIEEESSSEK</sequence>
<evidence type="ECO:0000313" key="3">
    <source>
        <dbReference type="Proteomes" id="UP000188573"/>
    </source>
</evidence>
<name>A0A1V3KVY6_9PAST</name>
<reference evidence="2 3" key="1">
    <citation type="submission" date="2016-10" db="EMBL/GenBank/DDBJ databases">
        <title>Rodentibacter gen. nov. and new species.</title>
        <authorList>
            <person name="Christensen H."/>
        </authorList>
    </citation>
    <scope>NUCLEOTIDE SEQUENCE [LARGE SCALE GENOMIC DNA]</scope>
    <source>
        <strain evidence="2 3">Ac81</strain>
    </source>
</reference>
<evidence type="ECO:0000256" key="1">
    <source>
        <dbReference type="SAM" id="SignalP"/>
    </source>
</evidence>
<organism evidence="2 3">
    <name type="scientific">Rodentibacter ratti</name>
    <dbReference type="NCBI Taxonomy" id="1906745"/>
    <lineage>
        <taxon>Bacteria</taxon>
        <taxon>Pseudomonadati</taxon>
        <taxon>Pseudomonadota</taxon>
        <taxon>Gammaproteobacteria</taxon>
        <taxon>Pasteurellales</taxon>
        <taxon>Pasteurellaceae</taxon>
        <taxon>Rodentibacter</taxon>
    </lineage>
</organism>
<protein>
    <recommendedName>
        <fullName evidence="4">DUF945 domain-containing protein</fullName>
    </recommendedName>
</protein>